<protein>
    <submittedName>
        <fullName evidence="2">LytTR family transcriptional regulator</fullName>
    </submittedName>
</protein>
<evidence type="ECO:0000259" key="1">
    <source>
        <dbReference type="PROSITE" id="PS50930"/>
    </source>
</evidence>
<dbReference type="RefSeq" id="WP_136881538.1">
    <property type="nucleotide sequence ID" value="NZ_SWDX01000009.1"/>
</dbReference>
<evidence type="ECO:0000313" key="2">
    <source>
        <dbReference type="EMBL" id="TKC57602.1"/>
    </source>
</evidence>
<dbReference type="AlphaFoldDB" id="A0A4U1G9C0"/>
<name>A0A4U1G9C0_9SPHI</name>
<proteinExistence type="predicted"/>
<comment type="caution">
    <text evidence="2">The sequence shown here is derived from an EMBL/GenBank/DDBJ whole genome shotgun (WGS) entry which is preliminary data.</text>
</comment>
<dbReference type="Pfam" id="PF04397">
    <property type="entry name" value="LytTR"/>
    <property type="match status" value="1"/>
</dbReference>
<dbReference type="GO" id="GO:0003677">
    <property type="term" value="F:DNA binding"/>
    <property type="evidence" value="ECO:0007669"/>
    <property type="project" value="InterPro"/>
</dbReference>
<dbReference type="Proteomes" id="UP000309594">
    <property type="component" value="Unassembled WGS sequence"/>
</dbReference>
<reference evidence="2 3" key="1">
    <citation type="submission" date="2019-04" db="EMBL/GenBank/DDBJ databases">
        <title>Pedobacter sp. RP-1-16 sp. nov., isolated from Arctic soil.</title>
        <authorList>
            <person name="Dahal R.H."/>
            <person name="Kim D.-U."/>
        </authorList>
    </citation>
    <scope>NUCLEOTIDE SEQUENCE [LARGE SCALE GENOMIC DNA]</scope>
    <source>
        <strain evidence="2 3">RP-1-16</strain>
    </source>
</reference>
<dbReference type="SMART" id="SM00850">
    <property type="entry name" value="LytTR"/>
    <property type="match status" value="1"/>
</dbReference>
<organism evidence="2 3">
    <name type="scientific">Pedobacter hiemivivus</name>
    <dbReference type="NCBI Taxonomy" id="2530454"/>
    <lineage>
        <taxon>Bacteria</taxon>
        <taxon>Pseudomonadati</taxon>
        <taxon>Bacteroidota</taxon>
        <taxon>Sphingobacteriia</taxon>
        <taxon>Sphingobacteriales</taxon>
        <taxon>Sphingobacteriaceae</taxon>
        <taxon>Pedobacter</taxon>
    </lineage>
</organism>
<evidence type="ECO:0000313" key="3">
    <source>
        <dbReference type="Proteomes" id="UP000309594"/>
    </source>
</evidence>
<feature type="domain" description="HTH LytTR-type" evidence="1">
    <location>
        <begin position="4"/>
        <end position="106"/>
    </location>
</feature>
<dbReference type="Gene3D" id="2.40.50.1020">
    <property type="entry name" value="LytTr DNA-binding domain"/>
    <property type="match status" value="1"/>
</dbReference>
<dbReference type="PROSITE" id="PS50930">
    <property type="entry name" value="HTH_LYTTR"/>
    <property type="match status" value="1"/>
</dbReference>
<gene>
    <name evidence="2" type="ORF">FBD94_20185</name>
</gene>
<dbReference type="InterPro" id="IPR007492">
    <property type="entry name" value="LytTR_DNA-bd_dom"/>
</dbReference>
<dbReference type="EMBL" id="SWDX01000009">
    <property type="protein sequence ID" value="TKC57602.1"/>
    <property type="molecule type" value="Genomic_DNA"/>
</dbReference>
<accession>A0A4U1G9C0</accession>
<sequence>MNKLIINSQDTLRFISIPSIKYCKSDNCYTSVFLDNGEELIVCKSLKKLSDEISSQQFIRVSQSFLVNKDHIKLIDKKNKQLKLLDDKQIPFTTSIAELLVLMKIK</sequence>